<feature type="signal peptide" evidence="1">
    <location>
        <begin position="1"/>
        <end position="24"/>
    </location>
</feature>
<evidence type="ECO:0000313" key="2">
    <source>
        <dbReference type="EMBL" id="XBO38428.1"/>
    </source>
</evidence>
<dbReference type="EMBL" id="CP157484">
    <property type="protein sequence ID" value="XBO38428.1"/>
    <property type="molecule type" value="Genomic_DNA"/>
</dbReference>
<gene>
    <name evidence="2" type="ORF">ABEG18_22430</name>
</gene>
<keyword evidence="1" id="KW-0732">Signal</keyword>
<dbReference type="AlphaFoldDB" id="A0AAU7JDH5"/>
<sequence>MRMAFTWAVGACALGATLSSGALAQSAGELSGAYVGPGQSCEDVFVTRNGKTSFKTPRNAFSSAILIQGGRLSTPLATCKIGRSSRDKTVITLNLNCTNALSPEGVKAYVLRRDDGSLVRLSGPTETGGETYERCGR</sequence>
<protein>
    <recommendedName>
        <fullName evidence="3">DUF3617 family protein</fullName>
    </recommendedName>
</protein>
<dbReference type="RefSeq" id="WP_406855264.1">
    <property type="nucleotide sequence ID" value="NZ_CP157484.1"/>
</dbReference>
<accession>A0AAU7JDH5</accession>
<evidence type="ECO:0008006" key="3">
    <source>
        <dbReference type="Google" id="ProtNLM"/>
    </source>
</evidence>
<reference evidence="2" key="1">
    <citation type="submission" date="2024-05" db="EMBL/GenBank/DDBJ databases">
        <authorList>
            <person name="Kim S."/>
            <person name="Heo J."/>
            <person name="Choi H."/>
            <person name="Choi Y."/>
            <person name="Kwon S.-W."/>
            <person name="Kim Y."/>
        </authorList>
    </citation>
    <scope>NUCLEOTIDE SEQUENCE</scope>
    <source>
        <strain evidence="2">KACC 23698</strain>
    </source>
</reference>
<feature type="chain" id="PRO_5043481800" description="DUF3617 family protein" evidence="1">
    <location>
        <begin position="25"/>
        <end position="137"/>
    </location>
</feature>
<proteinExistence type="predicted"/>
<evidence type="ECO:0000256" key="1">
    <source>
        <dbReference type="SAM" id="SignalP"/>
    </source>
</evidence>
<organism evidence="2">
    <name type="scientific">Alsobacter sp. KACC 23698</name>
    <dbReference type="NCBI Taxonomy" id="3149229"/>
    <lineage>
        <taxon>Bacteria</taxon>
        <taxon>Pseudomonadati</taxon>
        <taxon>Pseudomonadota</taxon>
        <taxon>Alphaproteobacteria</taxon>
        <taxon>Hyphomicrobiales</taxon>
        <taxon>Alsobacteraceae</taxon>
        <taxon>Alsobacter</taxon>
    </lineage>
</organism>
<name>A0AAU7JDH5_9HYPH</name>